<dbReference type="EMBL" id="BAABRU010000016">
    <property type="protein sequence ID" value="GAA5530192.1"/>
    <property type="molecule type" value="Genomic_DNA"/>
</dbReference>
<keyword evidence="4" id="KW-1185">Reference proteome</keyword>
<evidence type="ECO:0000259" key="2">
    <source>
        <dbReference type="Pfam" id="PF08239"/>
    </source>
</evidence>
<sequence>MRHHVFLGIGLLILVGCGQTKAPLRPVSTSVSQAVIIQNTPRPTSIPPAATPLVGSVGALSNLRAEPSTTADIITTVDAQAAIIIVAQQNNADQLWYRVRVNDYQGWMHASLFNLSAQQQALLPWEQAMIIPSPTIQPTNRPYATQRPAVSRPRATAKPSRPSRPAATSRPTQPKPPTTSKPRPRR</sequence>
<protein>
    <recommendedName>
        <fullName evidence="2">SH3b domain-containing protein</fullName>
    </recommendedName>
</protein>
<name>A0ABP9X459_9CHLR</name>
<reference evidence="3 4" key="1">
    <citation type="submission" date="2024-02" db="EMBL/GenBank/DDBJ databases">
        <title>Herpetosiphon gulosus NBRC 112829.</title>
        <authorList>
            <person name="Ichikawa N."/>
            <person name="Katano-Makiyama Y."/>
            <person name="Hidaka K."/>
        </authorList>
    </citation>
    <scope>NUCLEOTIDE SEQUENCE [LARGE SCALE GENOMIC DNA]</scope>
    <source>
        <strain evidence="3 4">NBRC 112829</strain>
    </source>
</reference>
<comment type="caution">
    <text evidence="3">The sequence shown here is derived from an EMBL/GenBank/DDBJ whole genome shotgun (WGS) entry which is preliminary data.</text>
</comment>
<dbReference type="PROSITE" id="PS51257">
    <property type="entry name" value="PROKAR_LIPOPROTEIN"/>
    <property type="match status" value="1"/>
</dbReference>
<dbReference type="Pfam" id="PF08239">
    <property type="entry name" value="SH3_3"/>
    <property type="match status" value="1"/>
</dbReference>
<accession>A0ABP9X459</accession>
<dbReference type="Proteomes" id="UP001428290">
    <property type="component" value="Unassembled WGS sequence"/>
</dbReference>
<feature type="domain" description="SH3b" evidence="2">
    <location>
        <begin position="60"/>
        <end position="112"/>
    </location>
</feature>
<dbReference type="Gene3D" id="2.30.30.40">
    <property type="entry name" value="SH3 Domains"/>
    <property type="match status" value="1"/>
</dbReference>
<evidence type="ECO:0000256" key="1">
    <source>
        <dbReference type="SAM" id="MobiDB-lite"/>
    </source>
</evidence>
<dbReference type="RefSeq" id="WP_345723788.1">
    <property type="nucleotide sequence ID" value="NZ_BAABRU010000016.1"/>
</dbReference>
<organism evidence="3 4">
    <name type="scientific">Herpetosiphon gulosus</name>
    <dbReference type="NCBI Taxonomy" id="1973496"/>
    <lineage>
        <taxon>Bacteria</taxon>
        <taxon>Bacillati</taxon>
        <taxon>Chloroflexota</taxon>
        <taxon>Chloroflexia</taxon>
        <taxon>Herpetosiphonales</taxon>
        <taxon>Herpetosiphonaceae</taxon>
        <taxon>Herpetosiphon</taxon>
    </lineage>
</organism>
<evidence type="ECO:0000313" key="3">
    <source>
        <dbReference type="EMBL" id="GAA5530192.1"/>
    </source>
</evidence>
<gene>
    <name evidence="3" type="ORF">Hgul01_04010</name>
</gene>
<feature type="region of interest" description="Disordered" evidence="1">
    <location>
        <begin position="134"/>
        <end position="186"/>
    </location>
</feature>
<evidence type="ECO:0000313" key="4">
    <source>
        <dbReference type="Proteomes" id="UP001428290"/>
    </source>
</evidence>
<feature type="compositionally biased region" description="Polar residues" evidence="1">
    <location>
        <begin position="134"/>
        <end position="143"/>
    </location>
</feature>
<dbReference type="InterPro" id="IPR003646">
    <property type="entry name" value="SH3-like_bac-type"/>
</dbReference>
<proteinExistence type="predicted"/>